<reference evidence="5 6" key="1">
    <citation type="submission" date="2012-09" db="EMBL/GenBank/DDBJ databases">
        <title>The Genome Sequence of Actinobaculum massiliae ACS-171-V-COL2.</title>
        <authorList>
            <consortium name="The Broad Institute Genome Sequencing Platform"/>
            <person name="Earl A."/>
            <person name="Ward D."/>
            <person name="Feldgarden M."/>
            <person name="Gevers D."/>
            <person name="Saerens B."/>
            <person name="Vaneechoutte M."/>
            <person name="Walker B."/>
            <person name="Young S.K."/>
            <person name="Zeng Q."/>
            <person name="Gargeya S."/>
            <person name="Fitzgerald M."/>
            <person name="Haas B."/>
            <person name="Abouelleil A."/>
            <person name="Alvarado L."/>
            <person name="Arachchi H.M."/>
            <person name="Berlin A."/>
            <person name="Chapman S.B."/>
            <person name="Goldberg J."/>
            <person name="Griggs A."/>
            <person name="Gujja S."/>
            <person name="Hansen M."/>
            <person name="Howarth C."/>
            <person name="Imamovic A."/>
            <person name="Larimer J."/>
            <person name="McCowen C."/>
            <person name="Montmayeur A."/>
            <person name="Murphy C."/>
            <person name="Neiman D."/>
            <person name="Pearson M."/>
            <person name="Priest M."/>
            <person name="Roberts A."/>
            <person name="Saif S."/>
            <person name="Shea T."/>
            <person name="Sisk P."/>
            <person name="Sykes S."/>
            <person name="Wortman J."/>
            <person name="Nusbaum C."/>
            <person name="Birren B."/>
        </authorList>
    </citation>
    <scope>NUCLEOTIDE SEQUENCE [LARGE SCALE GENOMIC DNA]</scope>
    <source>
        <strain evidence="6">ACS-171-V-Col2</strain>
    </source>
</reference>
<organism evidence="5 6">
    <name type="scientific">Actinobaculum massiliense ACS-171-V-Col2</name>
    <dbReference type="NCBI Taxonomy" id="883066"/>
    <lineage>
        <taxon>Bacteria</taxon>
        <taxon>Bacillati</taxon>
        <taxon>Actinomycetota</taxon>
        <taxon>Actinomycetes</taxon>
        <taxon>Actinomycetales</taxon>
        <taxon>Actinomycetaceae</taxon>
        <taxon>Actinobaculum</taxon>
    </lineage>
</organism>
<feature type="binding site" evidence="3">
    <location>
        <position position="96"/>
    </location>
    <ligand>
        <name>Mn(2+)</name>
        <dbReference type="ChEBI" id="CHEBI:29035"/>
    </ligand>
</feature>
<name>K9EJF4_9ACTO</name>
<feature type="binding site" evidence="3">
    <location>
        <begin position="293"/>
        <end position="294"/>
    </location>
    <ligand>
        <name>phosphoenolpyruvate</name>
        <dbReference type="ChEBI" id="CHEBI:58702"/>
    </ligand>
</feature>
<dbReference type="AlphaFoldDB" id="K9EJF4"/>
<dbReference type="NCBIfam" id="TIGR01358">
    <property type="entry name" value="DAHP_synth_II"/>
    <property type="match status" value="1"/>
</dbReference>
<evidence type="ECO:0000313" key="5">
    <source>
        <dbReference type="EMBL" id="EKU95971.1"/>
    </source>
</evidence>
<dbReference type="UniPathway" id="UPA00053">
    <property type="reaction ID" value="UER00084"/>
</dbReference>
<dbReference type="EC" id="2.5.1.54" evidence="4"/>
<dbReference type="Gene3D" id="3.20.20.70">
    <property type="entry name" value="Aldolase class I"/>
    <property type="match status" value="2"/>
</dbReference>
<comment type="cofactor">
    <cofactor evidence="3">
        <name>Mn(2+)</name>
        <dbReference type="ChEBI" id="CHEBI:29035"/>
    </cofactor>
    <cofactor evidence="3">
        <name>Co(2+)</name>
        <dbReference type="ChEBI" id="CHEBI:48828"/>
    </cofactor>
    <cofactor evidence="3">
        <name>Cd(2+)</name>
        <dbReference type="ChEBI" id="CHEBI:48775"/>
    </cofactor>
    <text evidence="3">Binds 1 divalent cation per subunit. The enzyme is active with manganese, cobalt or cadmium ions.</text>
</comment>
<comment type="pathway">
    <text evidence="4">Metabolic intermediate biosynthesis; chorismate biosynthesis; chorismate from D-erythrose 4-phosphate and phosphoenolpyruvate: step 1/7.</text>
</comment>
<comment type="similarity">
    <text evidence="1 4">Belongs to the class-II DAHP synthase family.</text>
</comment>
<dbReference type="EMBL" id="AGWL01000001">
    <property type="protein sequence ID" value="EKU95971.1"/>
    <property type="molecule type" value="Genomic_DNA"/>
</dbReference>
<dbReference type="GO" id="GO:0009423">
    <property type="term" value="P:chorismate biosynthetic process"/>
    <property type="evidence" value="ECO:0007669"/>
    <property type="project" value="UniProtKB-UniPathway"/>
</dbReference>
<evidence type="ECO:0000313" key="6">
    <source>
        <dbReference type="Proteomes" id="UP000009888"/>
    </source>
</evidence>
<dbReference type="PATRIC" id="fig|883066.3.peg.62"/>
<dbReference type="eggNOG" id="COG3200">
    <property type="taxonomic scope" value="Bacteria"/>
</dbReference>
<proteinExistence type="inferred from homology"/>
<keyword evidence="3" id="KW-0464">Manganese</keyword>
<dbReference type="Proteomes" id="UP000009888">
    <property type="component" value="Unassembled WGS sequence"/>
</dbReference>
<dbReference type="HOGENOM" id="CLU_026885_0_1_11"/>
<feature type="binding site" evidence="3">
    <location>
        <position position="421"/>
    </location>
    <ligand>
        <name>Mn(2+)</name>
        <dbReference type="ChEBI" id="CHEBI:29035"/>
    </ligand>
</feature>
<dbReference type="Pfam" id="PF01474">
    <property type="entry name" value="DAHP_synth_2"/>
    <property type="match status" value="1"/>
</dbReference>
<comment type="catalytic activity">
    <reaction evidence="4">
        <text>D-erythrose 4-phosphate + phosphoenolpyruvate + H2O = 7-phospho-2-dehydro-3-deoxy-D-arabino-heptonate + phosphate</text>
        <dbReference type="Rhea" id="RHEA:14717"/>
        <dbReference type="ChEBI" id="CHEBI:15377"/>
        <dbReference type="ChEBI" id="CHEBI:16897"/>
        <dbReference type="ChEBI" id="CHEBI:43474"/>
        <dbReference type="ChEBI" id="CHEBI:58394"/>
        <dbReference type="ChEBI" id="CHEBI:58702"/>
        <dbReference type="EC" id="2.5.1.54"/>
    </reaction>
</comment>
<dbReference type="InterPro" id="IPR002480">
    <property type="entry name" value="DAHP_synth_2"/>
</dbReference>
<evidence type="ECO:0000256" key="2">
    <source>
        <dbReference type="ARBA" id="ARBA00022679"/>
    </source>
</evidence>
<keyword evidence="6" id="KW-1185">Reference proteome</keyword>
<dbReference type="GO" id="GO:0003849">
    <property type="term" value="F:3-deoxy-7-phosphoheptulonate synthase activity"/>
    <property type="evidence" value="ECO:0007669"/>
    <property type="project" value="UniProtKB-EC"/>
</dbReference>
<protein>
    <recommendedName>
        <fullName evidence="4">Phospho-2-dehydro-3-deoxyheptonate aldolase</fullName>
        <ecNumber evidence="4">2.5.1.54</ecNumber>
    </recommendedName>
</protein>
<gene>
    <name evidence="5" type="ORF">HMPREF9233_00059</name>
</gene>
<keyword evidence="4" id="KW-0057">Aromatic amino acid biosynthesis</keyword>
<evidence type="ECO:0000256" key="1">
    <source>
        <dbReference type="ARBA" id="ARBA00008911"/>
    </source>
</evidence>
<feature type="binding site" evidence="3">
    <location>
        <position position="379"/>
    </location>
    <ligand>
        <name>Mn(2+)</name>
        <dbReference type="ChEBI" id="CHEBI:29035"/>
    </ligand>
</feature>
<dbReference type="InterPro" id="IPR013785">
    <property type="entry name" value="Aldolase_TIM"/>
</dbReference>
<keyword evidence="3" id="KW-0104">Cadmium</keyword>
<sequence length="475" mass="52697">MPCASRGPYSCDRGFTDKLASMFEDADEKTLAAIETWKEKPAKHQPDYDDPVDLEAVIGHLRALPPLVFAGEADQLKEQIAAAQRGEAFVLFGGDCAESFEKTTANRIRAKVRTMLQMAAVLTYGASVPVVKIGRMAGQYSKPRSNATETRDGVTLPSYLGDSINGFDFTAQSRRHDPQRLNEAYLYSVATLNLIRAFTKGGFADLGEVHSWNRGFMANPAYEKYENVAREIDRAIRFMKAAGVDMNQRDLTETDFYCSHEALVLPYEHAMTRIDSRTKLPYLTSAHFLWIGERTRGLDEAHVEMLSHVRNPIGVKLGPNASAEDAVALIDKLNPDGEPGRLTFITRMGAAKIEEKLPALVEAVSADGRPVCWVSDPMHGNTIKASNGIKTRRLDDITSEIRSFFRVHNQLGTHPGGIHLELTGDDVTEILGGSEEIFEETLANNYESLVDPRLNHQQSLELAFQVAQMLRGIRL</sequence>
<dbReference type="GO" id="GO:0009073">
    <property type="term" value="P:aromatic amino acid family biosynthetic process"/>
    <property type="evidence" value="ECO:0007669"/>
    <property type="project" value="UniProtKB-KW"/>
</dbReference>
<feature type="binding site" evidence="3">
    <location>
        <position position="316"/>
    </location>
    <ligand>
        <name>phosphoenolpyruvate</name>
        <dbReference type="ChEBI" id="CHEBI:58702"/>
    </ligand>
</feature>
<feature type="binding site" evidence="3">
    <location>
        <position position="347"/>
    </location>
    <ligand>
        <name>phosphoenolpyruvate</name>
        <dbReference type="ChEBI" id="CHEBI:58702"/>
    </ligand>
</feature>
<comment type="caution">
    <text evidence="5">The sequence shown here is derived from an EMBL/GenBank/DDBJ whole genome shotgun (WGS) entry which is preliminary data.</text>
</comment>
<feature type="binding site" evidence="3">
    <location>
        <position position="451"/>
    </location>
    <ligand>
        <name>Mn(2+)</name>
        <dbReference type="ChEBI" id="CHEBI:29035"/>
    </ligand>
</feature>
<dbReference type="STRING" id="202789.GCA_001457435_00128"/>
<evidence type="ECO:0000256" key="4">
    <source>
        <dbReference type="RuleBase" id="RU363071"/>
    </source>
</evidence>
<feature type="binding site" evidence="3">
    <location>
        <position position="135"/>
    </location>
    <ligand>
        <name>phosphoenolpyruvate</name>
        <dbReference type="ChEBI" id="CHEBI:58702"/>
    </ligand>
</feature>
<keyword evidence="3" id="KW-0170">Cobalt</keyword>
<dbReference type="GO" id="GO:0008652">
    <property type="term" value="P:amino acid biosynthetic process"/>
    <property type="evidence" value="ECO:0007669"/>
    <property type="project" value="UniProtKB-KW"/>
</dbReference>
<accession>K9EJF4</accession>
<dbReference type="PANTHER" id="PTHR21337">
    <property type="entry name" value="PHOSPHO-2-DEHYDRO-3-DEOXYHEPTONATE ALDOLASE 1, 2"/>
    <property type="match status" value="1"/>
</dbReference>
<keyword evidence="2 4" id="KW-0808">Transferase</keyword>
<dbReference type="PANTHER" id="PTHR21337:SF0">
    <property type="entry name" value="PHOSPHO-2-DEHYDRO-3-DEOXYHEPTONATE ALDOLASE"/>
    <property type="match status" value="1"/>
</dbReference>
<evidence type="ECO:0000256" key="3">
    <source>
        <dbReference type="PIRSR" id="PIRSR602480-1"/>
    </source>
</evidence>
<keyword evidence="4" id="KW-0028">Amino-acid biosynthesis</keyword>
<dbReference type="SUPFAM" id="SSF51569">
    <property type="entry name" value="Aldolase"/>
    <property type="match status" value="1"/>
</dbReference>